<dbReference type="EMBL" id="JARJLG010000025">
    <property type="protein sequence ID" value="KAJ7769590.1"/>
    <property type="molecule type" value="Genomic_DNA"/>
</dbReference>
<gene>
    <name evidence="2" type="ORF">DFH07DRAFT_768860</name>
</gene>
<dbReference type="Proteomes" id="UP001215280">
    <property type="component" value="Unassembled WGS sequence"/>
</dbReference>
<feature type="region of interest" description="Disordered" evidence="1">
    <location>
        <begin position="187"/>
        <end position="214"/>
    </location>
</feature>
<sequence length="305" mass="33205">MSSQAPTQTRRSTRKRKGTSGARAGRGGSKVACAQPEDEQVWYHGKASGLHLLAARPDPGGGGGGRRRDTAVKEMQLAEGGIRKGHGGEQYAWNLLNQVKMNIQRIAASSSLLVLSGGRSGREEDVRRGSGGGLPKDLADAEVKPPRRASQRCSWSLRKVLWRPSSTRRDVTVVIIATVTHIHPGPRPRDWERVVGSRAERSQSGGRGCGSDPIHVGPTIRFADSLIRDYPAGFLREVGRLLRPGGRVILVEPDLWQFSMDIALPCRPHLQRSCHGKEATITTAKAKETRALSAEESREEAEKPV</sequence>
<feature type="region of interest" description="Disordered" evidence="1">
    <location>
        <begin position="281"/>
        <end position="305"/>
    </location>
</feature>
<dbReference type="AlphaFoldDB" id="A0AAD7JQX2"/>
<feature type="compositionally biased region" description="Basic and acidic residues" evidence="1">
    <location>
        <begin position="187"/>
        <end position="201"/>
    </location>
</feature>
<evidence type="ECO:0000313" key="3">
    <source>
        <dbReference type="Proteomes" id="UP001215280"/>
    </source>
</evidence>
<keyword evidence="3" id="KW-1185">Reference proteome</keyword>
<evidence type="ECO:0000313" key="2">
    <source>
        <dbReference type="EMBL" id="KAJ7769590.1"/>
    </source>
</evidence>
<evidence type="ECO:0000256" key="1">
    <source>
        <dbReference type="SAM" id="MobiDB-lite"/>
    </source>
</evidence>
<protein>
    <submittedName>
        <fullName evidence="2">Uncharacterized protein</fullName>
    </submittedName>
</protein>
<dbReference type="InterPro" id="IPR029063">
    <property type="entry name" value="SAM-dependent_MTases_sf"/>
</dbReference>
<name>A0AAD7JQX2_9AGAR</name>
<organism evidence="2 3">
    <name type="scientific">Mycena maculata</name>
    <dbReference type="NCBI Taxonomy" id="230809"/>
    <lineage>
        <taxon>Eukaryota</taxon>
        <taxon>Fungi</taxon>
        <taxon>Dikarya</taxon>
        <taxon>Basidiomycota</taxon>
        <taxon>Agaricomycotina</taxon>
        <taxon>Agaricomycetes</taxon>
        <taxon>Agaricomycetidae</taxon>
        <taxon>Agaricales</taxon>
        <taxon>Marasmiineae</taxon>
        <taxon>Mycenaceae</taxon>
        <taxon>Mycena</taxon>
    </lineage>
</organism>
<reference evidence="2" key="1">
    <citation type="submission" date="2023-03" db="EMBL/GenBank/DDBJ databases">
        <title>Massive genome expansion in bonnet fungi (Mycena s.s.) driven by repeated elements and novel gene families across ecological guilds.</title>
        <authorList>
            <consortium name="Lawrence Berkeley National Laboratory"/>
            <person name="Harder C.B."/>
            <person name="Miyauchi S."/>
            <person name="Viragh M."/>
            <person name="Kuo A."/>
            <person name="Thoen E."/>
            <person name="Andreopoulos B."/>
            <person name="Lu D."/>
            <person name="Skrede I."/>
            <person name="Drula E."/>
            <person name="Henrissat B."/>
            <person name="Morin E."/>
            <person name="Kohler A."/>
            <person name="Barry K."/>
            <person name="LaButti K."/>
            <person name="Morin E."/>
            <person name="Salamov A."/>
            <person name="Lipzen A."/>
            <person name="Mereny Z."/>
            <person name="Hegedus B."/>
            <person name="Baldrian P."/>
            <person name="Stursova M."/>
            <person name="Weitz H."/>
            <person name="Taylor A."/>
            <person name="Grigoriev I.V."/>
            <person name="Nagy L.G."/>
            <person name="Martin F."/>
            <person name="Kauserud H."/>
        </authorList>
    </citation>
    <scope>NUCLEOTIDE SEQUENCE</scope>
    <source>
        <strain evidence="2">CBHHK188m</strain>
    </source>
</reference>
<accession>A0AAD7JQX2</accession>
<proteinExistence type="predicted"/>
<dbReference type="SUPFAM" id="SSF53335">
    <property type="entry name" value="S-adenosyl-L-methionine-dependent methyltransferases"/>
    <property type="match status" value="1"/>
</dbReference>
<feature type="compositionally biased region" description="Basic and acidic residues" evidence="1">
    <location>
        <begin position="285"/>
        <end position="305"/>
    </location>
</feature>
<comment type="caution">
    <text evidence="2">The sequence shown here is derived from an EMBL/GenBank/DDBJ whole genome shotgun (WGS) entry which is preliminary data.</text>
</comment>
<feature type="region of interest" description="Disordered" evidence="1">
    <location>
        <begin position="118"/>
        <end position="145"/>
    </location>
</feature>
<feature type="region of interest" description="Disordered" evidence="1">
    <location>
        <begin position="1"/>
        <end position="37"/>
    </location>
</feature>